<accession>A0A841N0P5</accession>
<dbReference type="GO" id="GO:0016197">
    <property type="term" value="P:endosomal transport"/>
    <property type="evidence" value="ECO:0007669"/>
    <property type="project" value="TreeGrafter"/>
</dbReference>
<dbReference type="SUPFAM" id="SSF53335">
    <property type="entry name" value="S-adenosyl-L-methionine-dependent methyltransferases"/>
    <property type="match status" value="1"/>
</dbReference>
<dbReference type="Proteomes" id="UP000588604">
    <property type="component" value="Unassembled WGS sequence"/>
</dbReference>
<evidence type="ECO:0000313" key="3">
    <source>
        <dbReference type="Proteomes" id="UP000588604"/>
    </source>
</evidence>
<dbReference type="PANTHER" id="PTHR34009:SF2">
    <property type="entry name" value="PROTEIN STAR"/>
    <property type="match status" value="1"/>
</dbReference>
<name>A0A841N0P5_9BACT</name>
<organism evidence="2 3">
    <name type="scientific">Algoriphagus iocasae</name>
    <dbReference type="NCBI Taxonomy" id="1836499"/>
    <lineage>
        <taxon>Bacteria</taxon>
        <taxon>Pseudomonadati</taxon>
        <taxon>Bacteroidota</taxon>
        <taxon>Cytophagia</taxon>
        <taxon>Cytophagales</taxon>
        <taxon>Cyclobacteriaceae</taxon>
        <taxon>Algoriphagus</taxon>
    </lineage>
</organism>
<dbReference type="PANTHER" id="PTHR34009">
    <property type="entry name" value="PROTEIN STAR"/>
    <property type="match status" value="1"/>
</dbReference>
<keyword evidence="2" id="KW-0808">Transferase</keyword>
<dbReference type="GO" id="GO:0006888">
    <property type="term" value="P:endoplasmic reticulum to Golgi vesicle-mediated transport"/>
    <property type="evidence" value="ECO:0007669"/>
    <property type="project" value="TreeGrafter"/>
</dbReference>
<comment type="caution">
    <text evidence="2">The sequence shown here is derived from an EMBL/GenBank/DDBJ whole genome shotgun (WGS) entry which is preliminary data.</text>
</comment>
<dbReference type="RefSeq" id="WP_184496541.1">
    <property type="nucleotide sequence ID" value="NZ_JACIJO010000003.1"/>
</dbReference>
<sequence length="227" mass="26512">MLKDKLRRLIHSRYRVSFSKSGEDIQIFKLLNSSGGAYLDIGCFEPVTFSNTYFFYLRGWSGVVVDPNPTLKNLFKTLRPQDSFVNKGISSSPGVLKYYTLPYKMSSMNTFDYSFLEKNNLVQYIEKELSIPIITMDELISEHKLENKIDFLDVDVEGLDLDVLKSNNWELFRPKVIMVETDQSFEEDLNSCIYQLLREKEYRLISKHVQNIHGSGNLIFVKNEYRI</sequence>
<evidence type="ECO:0000313" key="2">
    <source>
        <dbReference type="EMBL" id="MBB6327781.1"/>
    </source>
</evidence>
<dbReference type="InterPro" id="IPR053202">
    <property type="entry name" value="EGF_Rcpt_Signaling_Reg"/>
</dbReference>
<reference evidence="2 3" key="1">
    <citation type="submission" date="2020-08" db="EMBL/GenBank/DDBJ databases">
        <title>Genomic Encyclopedia of Type Strains, Phase IV (KMG-IV): sequencing the most valuable type-strain genomes for metagenomic binning, comparative biology and taxonomic classification.</title>
        <authorList>
            <person name="Goeker M."/>
        </authorList>
    </citation>
    <scope>NUCLEOTIDE SEQUENCE [LARGE SCALE GENOMIC DNA]</scope>
    <source>
        <strain evidence="2 3">DSM 102044</strain>
    </source>
</reference>
<dbReference type="Pfam" id="PF05050">
    <property type="entry name" value="Methyltransf_21"/>
    <property type="match status" value="1"/>
</dbReference>
<dbReference type="EMBL" id="JACIJO010000003">
    <property type="protein sequence ID" value="MBB6327781.1"/>
    <property type="molecule type" value="Genomic_DNA"/>
</dbReference>
<dbReference type="GO" id="GO:0005886">
    <property type="term" value="C:plasma membrane"/>
    <property type="evidence" value="ECO:0007669"/>
    <property type="project" value="TreeGrafter"/>
</dbReference>
<dbReference type="InterPro" id="IPR029063">
    <property type="entry name" value="SAM-dependent_MTases_sf"/>
</dbReference>
<dbReference type="GO" id="GO:0032259">
    <property type="term" value="P:methylation"/>
    <property type="evidence" value="ECO:0007669"/>
    <property type="project" value="UniProtKB-KW"/>
</dbReference>
<keyword evidence="3" id="KW-1185">Reference proteome</keyword>
<proteinExistence type="predicted"/>
<feature type="domain" description="Methyltransferase FkbM" evidence="1">
    <location>
        <begin position="44"/>
        <end position="204"/>
    </location>
</feature>
<keyword evidence="2" id="KW-0489">Methyltransferase</keyword>
<dbReference type="AlphaFoldDB" id="A0A841N0P5"/>
<evidence type="ECO:0000259" key="1">
    <source>
        <dbReference type="Pfam" id="PF05050"/>
    </source>
</evidence>
<dbReference type="NCBIfam" id="TIGR01444">
    <property type="entry name" value="fkbM_fam"/>
    <property type="match status" value="1"/>
</dbReference>
<dbReference type="Gene3D" id="3.40.50.150">
    <property type="entry name" value="Vaccinia Virus protein VP39"/>
    <property type="match status" value="1"/>
</dbReference>
<dbReference type="GO" id="GO:0008168">
    <property type="term" value="F:methyltransferase activity"/>
    <property type="evidence" value="ECO:0007669"/>
    <property type="project" value="UniProtKB-KW"/>
</dbReference>
<dbReference type="GO" id="GO:0005737">
    <property type="term" value="C:cytoplasm"/>
    <property type="evidence" value="ECO:0007669"/>
    <property type="project" value="GOC"/>
</dbReference>
<gene>
    <name evidence="2" type="ORF">FHS59_003424</name>
</gene>
<dbReference type="InterPro" id="IPR006342">
    <property type="entry name" value="FkbM_mtfrase"/>
</dbReference>
<protein>
    <submittedName>
        <fullName evidence="2">FkbM family methyltransferase</fullName>
    </submittedName>
</protein>